<name>A0A1R3V6H3_9HYPH</name>
<protein>
    <submittedName>
        <fullName evidence="1">Uncharacterized protein</fullName>
    </submittedName>
</protein>
<keyword evidence="2" id="KW-1185">Reference proteome</keyword>
<evidence type="ECO:0000313" key="2">
    <source>
        <dbReference type="Proteomes" id="UP000188388"/>
    </source>
</evidence>
<evidence type="ECO:0000313" key="1">
    <source>
        <dbReference type="EMBL" id="SIT55478.1"/>
    </source>
</evidence>
<sequence>MELLSAIASEVTTTIAKAIKSGITWVVDTASARGALLTENLSILRPLAPAEHRSVQWWNPFVVVSGRETMPHTDL</sequence>
<dbReference type="Proteomes" id="UP000188388">
    <property type="component" value="Unassembled WGS sequence"/>
</dbReference>
<reference evidence="2" key="1">
    <citation type="submission" date="2017-01" db="EMBL/GenBank/DDBJ databases">
        <authorList>
            <person name="Brunel B."/>
        </authorList>
    </citation>
    <scope>NUCLEOTIDE SEQUENCE [LARGE SCALE GENOMIC DNA]</scope>
</reference>
<organism evidence="1 2">
    <name type="scientific">Mesorhizobium prunaredense</name>
    <dbReference type="NCBI Taxonomy" id="1631249"/>
    <lineage>
        <taxon>Bacteria</taxon>
        <taxon>Pseudomonadati</taxon>
        <taxon>Pseudomonadota</taxon>
        <taxon>Alphaproteobacteria</taxon>
        <taxon>Hyphomicrobiales</taxon>
        <taxon>Phyllobacteriaceae</taxon>
        <taxon>Mesorhizobium</taxon>
    </lineage>
</organism>
<gene>
    <name evidence="1" type="ORF">BQ8794_220042</name>
</gene>
<dbReference type="AlphaFoldDB" id="A0A1R3V6H3"/>
<proteinExistence type="predicted"/>
<dbReference type="EMBL" id="FTPD01000015">
    <property type="protein sequence ID" value="SIT55478.1"/>
    <property type="molecule type" value="Genomic_DNA"/>
</dbReference>
<accession>A0A1R3V6H3</accession>